<dbReference type="InterPro" id="IPR008271">
    <property type="entry name" value="Ser/Thr_kinase_AS"/>
</dbReference>
<dbReference type="PANTHER" id="PTHR27001:SF939">
    <property type="entry name" value="INTERLEUKIN 1 RECEPTOR ASSOCIATED KINASE 1"/>
    <property type="match status" value="1"/>
</dbReference>
<keyword evidence="7" id="KW-1185">Reference proteome</keyword>
<dbReference type="SMART" id="SM00220">
    <property type="entry name" value="S_TKc"/>
    <property type="match status" value="1"/>
</dbReference>
<organism evidence="6 7">
    <name type="scientific">Triplophysa rosa</name>
    <name type="common">Cave loach</name>
    <dbReference type="NCBI Taxonomy" id="992332"/>
    <lineage>
        <taxon>Eukaryota</taxon>
        <taxon>Metazoa</taxon>
        <taxon>Chordata</taxon>
        <taxon>Craniata</taxon>
        <taxon>Vertebrata</taxon>
        <taxon>Euteleostomi</taxon>
        <taxon>Actinopterygii</taxon>
        <taxon>Neopterygii</taxon>
        <taxon>Teleostei</taxon>
        <taxon>Ostariophysi</taxon>
        <taxon>Cypriniformes</taxon>
        <taxon>Nemacheilidae</taxon>
        <taxon>Triplophysa</taxon>
    </lineage>
</organism>
<dbReference type="GO" id="GO:0005886">
    <property type="term" value="C:plasma membrane"/>
    <property type="evidence" value="ECO:0007669"/>
    <property type="project" value="TreeGrafter"/>
</dbReference>
<protein>
    <submittedName>
        <fullName evidence="6">IRAK-1</fullName>
    </submittedName>
</protein>
<sequence length="686" mass="76360">MSGAEFDGEFLYNLPACVMNDFTRVMDSLSHSDWMLFASRVISDQTELRLLEQTSRRTETLMHKWGCRNGTVGELVKVLEDLRCFRARDVILEHVRIQQSDSDQGSSSPNPPSTAYHSSTSRNDTEIPLPKPGPPPPDLDSIIPKKSTTSGKCPCEDPKDSSPVSSTAMSWPLEEVQDGTCNFATSWQIGEGGFGHVYRATMRNTEFAVKKLKEDSHLDWSVLKESFRTELEKLSQYRHPNIMELVGYSIQGQTYCLIYIYMPNGSLEDRLHCEDNALSWSQSVNILLGTAKAVQYLHSCSPVLIHGDIKSSNVLLGDHLEPKLGDFGMARFCRNPKKTPGKTCSVAQTSTVRGTLAYLPEEYLKDGQLGVEIDVYSFGVVMLEVLTGRRALEVDGHFKNVYLKDLVIEVDDDDRIFSKGRNSQELSLQAAENICKKHLDPRLMTEDTPALHGSMEISKLACQCLDRRRKKRPPMTKVFKELQDLHSGLKTSGRSTIMKMSSVPSHLSTPEPLRSEDSSLDSLTNKFSKLCPQEDTCPCLHKPVFPTLTSAVTQSGESGWNAVSWASQSSGMPCESDESQGFSHYLSNTCSRVQPLSCDIQRTKSGGSILDDPSQSNPNGDYSNQEVVINPVRQRLVQKMELYEEGRILTSDLLSSAMNTQTREPEESDEFASETSGTSLQSTTVV</sequence>
<feature type="compositionally biased region" description="Polar residues" evidence="4">
    <location>
        <begin position="613"/>
        <end position="625"/>
    </location>
</feature>
<dbReference type="PROSITE" id="PS00107">
    <property type="entry name" value="PROTEIN_KINASE_ATP"/>
    <property type="match status" value="1"/>
</dbReference>
<evidence type="ECO:0000259" key="5">
    <source>
        <dbReference type="PROSITE" id="PS50011"/>
    </source>
</evidence>
<evidence type="ECO:0000256" key="4">
    <source>
        <dbReference type="SAM" id="MobiDB-lite"/>
    </source>
</evidence>
<evidence type="ECO:0000313" key="6">
    <source>
        <dbReference type="EMBL" id="KAI7797941.1"/>
    </source>
</evidence>
<dbReference type="Gene3D" id="3.30.200.20">
    <property type="entry name" value="Phosphorylase Kinase, domain 1"/>
    <property type="match status" value="1"/>
</dbReference>
<dbReference type="PROSITE" id="PS50011">
    <property type="entry name" value="PROTEIN_KINASE_DOM"/>
    <property type="match status" value="1"/>
</dbReference>
<dbReference type="GO" id="GO:0004672">
    <property type="term" value="F:protein kinase activity"/>
    <property type="evidence" value="ECO:0007669"/>
    <property type="project" value="InterPro"/>
</dbReference>
<keyword evidence="2 3" id="KW-0067">ATP-binding</keyword>
<evidence type="ECO:0000256" key="2">
    <source>
        <dbReference type="ARBA" id="ARBA00022840"/>
    </source>
</evidence>
<dbReference type="Pfam" id="PF00069">
    <property type="entry name" value="Pkinase"/>
    <property type="match status" value="1"/>
</dbReference>
<dbReference type="InterPro" id="IPR011029">
    <property type="entry name" value="DEATH-like_dom_sf"/>
</dbReference>
<feature type="domain" description="Protein kinase" evidence="5">
    <location>
        <begin position="183"/>
        <end position="489"/>
    </location>
</feature>
<dbReference type="InterPro" id="IPR000719">
    <property type="entry name" value="Prot_kinase_dom"/>
</dbReference>
<evidence type="ECO:0000313" key="7">
    <source>
        <dbReference type="Proteomes" id="UP001059041"/>
    </source>
</evidence>
<dbReference type="Proteomes" id="UP001059041">
    <property type="component" value="Linkage Group LG17"/>
</dbReference>
<dbReference type="InterPro" id="IPR017441">
    <property type="entry name" value="Protein_kinase_ATP_BS"/>
</dbReference>
<feature type="compositionally biased region" description="Polar residues" evidence="4">
    <location>
        <begin position="673"/>
        <end position="686"/>
    </location>
</feature>
<comment type="caution">
    <text evidence="6">The sequence shown here is derived from an EMBL/GenBank/DDBJ whole genome shotgun (WGS) entry which is preliminary data.</text>
</comment>
<feature type="compositionally biased region" description="Low complexity" evidence="4">
    <location>
        <begin position="98"/>
        <end position="108"/>
    </location>
</feature>
<dbReference type="OrthoDB" id="4062651at2759"/>
<reference evidence="6" key="1">
    <citation type="submission" date="2021-02" db="EMBL/GenBank/DDBJ databases">
        <title>Comparative genomics reveals that relaxation of natural selection precedes convergent phenotypic evolution of cavefish.</title>
        <authorList>
            <person name="Peng Z."/>
        </authorList>
    </citation>
    <scope>NUCLEOTIDE SEQUENCE</scope>
    <source>
        <tissue evidence="6">Muscle</tissue>
    </source>
</reference>
<dbReference type="GO" id="GO:0071345">
    <property type="term" value="P:cellular response to cytokine stimulus"/>
    <property type="evidence" value="ECO:0007669"/>
    <property type="project" value="UniProtKB-ARBA"/>
</dbReference>
<feature type="compositionally biased region" description="Pro residues" evidence="4">
    <location>
        <begin position="129"/>
        <end position="138"/>
    </location>
</feature>
<dbReference type="PROSITE" id="PS00108">
    <property type="entry name" value="PROTEIN_KINASE_ST"/>
    <property type="match status" value="1"/>
</dbReference>
<dbReference type="GO" id="GO:0007165">
    <property type="term" value="P:signal transduction"/>
    <property type="evidence" value="ECO:0007669"/>
    <property type="project" value="InterPro"/>
</dbReference>
<dbReference type="AlphaFoldDB" id="A0A9W7WFK9"/>
<dbReference type="Gene3D" id="1.10.533.10">
    <property type="entry name" value="Death Domain, Fas"/>
    <property type="match status" value="1"/>
</dbReference>
<dbReference type="InterPro" id="IPR011009">
    <property type="entry name" value="Kinase-like_dom_sf"/>
</dbReference>
<dbReference type="Pfam" id="PF00531">
    <property type="entry name" value="Death"/>
    <property type="match status" value="1"/>
</dbReference>
<gene>
    <name evidence="6" type="ORF">IRJ41_021199</name>
</gene>
<feature type="binding site" evidence="3">
    <location>
        <position position="211"/>
    </location>
    <ligand>
        <name>ATP</name>
        <dbReference type="ChEBI" id="CHEBI:30616"/>
    </ligand>
</feature>
<proteinExistence type="predicted"/>
<feature type="region of interest" description="Disordered" evidence="4">
    <location>
        <begin position="654"/>
        <end position="686"/>
    </location>
</feature>
<dbReference type="PANTHER" id="PTHR27001">
    <property type="entry name" value="OS01G0253100 PROTEIN"/>
    <property type="match status" value="1"/>
</dbReference>
<name>A0A9W7WFK9_TRIRA</name>
<dbReference type="Gene3D" id="1.10.510.10">
    <property type="entry name" value="Transferase(Phosphotransferase) domain 1"/>
    <property type="match status" value="1"/>
</dbReference>
<evidence type="ECO:0000256" key="1">
    <source>
        <dbReference type="ARBA" id="ARBA00022741"/>
    </source>
</evidence>
<dbReference type="FunFam" id="1.10.533.10:FF:000030">
    <property type="entry name" value="Interleukin-1 receptor-associated kinase-like 2"/>
    <property type="match status" value="1"/>
</dbReference>
<accession>A0A9W7WFK9</accession>
<dbReference type="SUPFAM" id="SSF47986">
    <property type="entry name" value="DEATH domain"/>
    <property type="match status" value="1"/>
</dbReference>
<dbReference type="GO" id="GO:0045087">
    <property type="term" value="P:innate immune response"/>
    <property type="evidence" value="ECO:0007669"/>
    <property type="project" value="UniProtKB-ARBA"/>
</dbReference>
<evidence type="ECO:0000256" key="3">
    <source>
        <dbReference type="PROSITE-ProRule" id="PRU10141"/>
    </source>
</evidence>
<feature type="region of interest" description="Disordered" evidence="4">
    <location>
        <begin position="604"/>
        <end position="625"/>
    </location>
</feature>
<feature type="region of interest" description="Disordered" evidence="4">
    <location>
        <begin position="97"/>
        <end position="167"/>
    </location>
</feature>
<keyword evidence="1 3" id="KW-0547">Nucleotide-binding</keyword>
<dbReference type="SUPFAM" id="SSF56112">
    <property type="entry name" value="Protein kinase-like (PK-like)"/>
    <property type="match status" value="1"/>
</dbReference>
<dbReference type="GO" id="GO:0005524">
    <property type="term" value="F:ATP binding"/>
    <property type="evidence" value="ECO:0007669"/>
    <property type="project" value="UniProtKB-UniRule"/>
</dbReference>
<dbReference type="EMBL" id="JAFHDT010000017">
    <property type="protein sequence ID" value="KAI7797941.1"/>
    <property type="molecule type" value="Genomic_DNA"/>
</dbReference>
<dbReference type="InterPro" id="IPR000488">
    <property type="entry name" value="Death_dom"/>
</dbReference>